<reference evidence="2" key="1">
    <citation type="submission" date="2016-10" db="EMBL/GenBank/DDBJ databases">
        <authorList>
            <person name="Varghese N."/>
            <person name="Submissions S."/>
        </authorList>
    </citation>
    <scope>NUCLEOTIDE SEQUENCE [LARGE SCALE GENOMIC DNA]</scope>
    <source>
        <strain evidence="2">CGMCC 1.11022</strain>
    </source>
</reference>
<keyword evidence="2" id="KW-1185">Reference proteome</keyword>
<sequence>MRREDEFEFVAKVQHRGDLEVKLAMVIWTDRNDVLRPQHINAECRYLHHVVSFDIRHTIRFEERGPSLTQDVAALTPVVVR</sequence>
<organism evidence="1 2">
    <name type="scientific">Mesorhizobium muleiense</name>
    <dbReference type="NCBI Taxonomy" id="1004279"/>
    <lineage>
        <taxon>Bacteria</taxon>
        <taxon>Pseudomonadati</taxon>
        <taxon>Pseudomonadota</taxon>
        <taxon>Alphaproteobacteria</taxon>
        <taxon>Hyphomicrobiales</taxon>
        <taxon>Phyllobacteriaceae</taxon>
        <taxon>Mesorhizobium</taxon>
    </lineage>
</organism>
<name>A0A1G8WXF7_9HYPH</name>
<protein>
    <submittedName>
        <fullName evidence="1">Uncharacterized protein</fullName>
    </submittedName>
</protein>
<evidence type="ECO:0000313" key="1">
    <source>
        <dbReference type="EMBL" id="SDJ83049.1"/>
    </source>
</evidence>
<dbReference type="AlphaFoldDB" id="A0A1G8WXF7"/>
<gene>
    <name evidence="1" type="ORF">SAMN05428953_109114</name>
</gene>
<proteinExistence type="predicted"/>
<dbReference type="Proteomes" id="UP000198894">
    <property type="component" value="Unassembled WGS sequence"/>
</dbReference>
<accession>A0A1G8WXF7</accession>
<evidence type="ECO:0000313" key="2">
    <source>
        <dbReference type="Proteomes" id="UP000198894"/>
    </source>
</evidence>
<dbReference type="EMBL" id="FNEE01000009">
    <property type="protein sequence ID" value="SDJ83049.1"/>
    <property type="molecule type" value="Genomic_DNA"/>
</dbReference>